<feature type="binding site" evidence="9">
    <location>
        <position position="22"/>
    </location>
    <ligand>
        <name>(6S)-5-formyl-5,6,7,8-tetrahydrofolate</name>
        <dbReference type="ChEBI" id="CHEBI:57457"/>
    </ligand>
</feature>
<keyword evidence="5 9" id="KW-0378">Hydrolase</keyword>
<feature type="binding site" evidence="9">
    <location>
        <position position="462"/>
    </location>
    <ligand>
        <name>(6S)-5-formyl-5,6,7,8-tetrahydrofolate</name>
        <dbReference type="ChEBI" id="CHEBI:57457"/>
    </ligand>
</feature>
<keyword evidence="2 9" id="KW-0819">tRNA processing</keyword>
<dbReference type="CDD" id="cd04164">
    <property type="entry name" value="trmE"/>
    <property type="match status" value="1"/>
</dbReference>
<dbReference type="STRING" id="96561.Dole_0104"/>
<dbReference type="Pfam" id="PF10396">
    <property type="entry name" value="TrmE_N"/>
    <property type="match status" value="1"/>
</dbReference>
<accession>A8ZSK1</accession>
<dbReference type="GO" id="GO:0042802">
    <property type="term" value="F:identical protein binding"/>
    <property type="evidence" value="ECO:0007669"/>
    <property type="project" value="UniProtKB-ARBA"/>
</dbReference>
<dbReference type="InterPro" id="IPR025867">
    <property type="entry name" value="MnmE_helical"/>
</dbReference>
<dbReference type="InterPro" id="IPR004520">
    <property type="entry name" value="GTPase_MnmE"/>
</dbReference>
<dbReference type="GO" id="GO:0046872">
    <property type="term" value="F:metal ion binding"/>
    <property type="evidence" value="ECO:0007669"/>
    <property type="project" value="UniProtKB-KW"/>
</dbReference>
<feature type="binding site" evidence="9">
    <location>
        <begin position="254"/>
        <end position="260"/>
    </location>
    <ligand>
        <name>GTP</name>
        <dbReference type="ChEBI" id="CHEBI:37565"/>
    </ligand>
</feature>
<dbReference type="Gene3D" id="3.30.1360.120">
    <property type="entry name" value="Probable tRNA modification gtpase trme, domain 1"/>
    <property type="match status" value="1"/>
</dbReference>
<keyword evidence="4 9" id="KW-0547">Nucleotide-binding</keyword>
<gene>
    <name evidence="9" type="primary">mnmE</name>
    <name evidence="9" type="synonym">trmE</name>
    <name evidence="12" type="ordered locus">Dole_0104</name>
</gene>
<keyword evidence="6 9" id="KW-0460">Magnesium</keyword>
<evidence type="ECO:0000313" key="13">
    <source>
        <dbReference type="Proteomes" id="UP000008561"/>
    </source>
</evidence>
<dbReference type="HAMAP" id="MF_00379">
    <property type="entry name" value="GTPase_MnmE"/>
    <property type="match status" value="1"/>
</dbReference>
<dbReference type="InterPro" id="IPR005225">
    <property type="entry name" value="Small_GTP-bd"/>
</dbReference>
<comment type="subcellular location">
    <subcellularLocation>
        <location evidence="9">Cytoplasm</location>
    </subcellularLocation>
</comment>
<feature type="domain" description="TrmE-type G" evidence="11">
    <location>
        <begin position="225"/>
        <end position="384"/>
    </location>
</feature>
<dbReference type="AlphaFoldDB" id="A8ZSK1"/>
<dbReference type="InterPro" id="IPR031168">
    <property type="entry name" value="G_TrmE"/>
</dbReference>
<dbReference type="Pfam" id="PF12631">
    <property type="entry name" value="MnmE_helical"/>
    <property type="match status" value="1"/>
</dbReference>
<comment type="similarity">
    <text evidence="1 9 10">Belongs to the TRAFAC class TrmE-Era-EngA-EngB-Septin-like GTPase superfamily. TrmE GTPase family.</text>
</comment>
<dbReference type="CDD" id="cd14858">
    <property type="entry name" value="TrmE_N"/>
    <property type="match status" value="1"/>
</dbReference>
<dbReference type="InterPro" id="IPR027266">
    <property type="entry name" value="TrmE/GcvT-like"/>
</dbReference>
<evidence type="ECO:0000256" key="6">
    <source>
        <dbReference type="ARBA" id="ARBA00022842"/>
    </source>
</evidence>
<evidence type="ECO:0000259" key="11">
    <source>
        <dbReference type="PROSITE" id="PS51709"/>
    </source>
</evidence>
<dbReference type="GO" id="GO:0003924">
    <property type="term" value="F:GTPase activity"/>
    <property type="evidence" value="ECO:0007669"/>
    <property type="project" value="UniProtKB-UniRule"/>
</dbReference>
<reference evidence="12 13" key="1">
    <citation type="submission" date="2007-10" db="EMBL/GenBank/DDBJ databases">
        <title>Complete sequence of Desulfococcus oleovorans Hxd3.</title>
        <authorList>
            <consortium name="US DOE Joint Genome Institute"/>
            <person name="Copeland A."/>
            <person name="Lucas S."/>
            <person name="Lapidus A."/>
            <person name="Barry K."/>
            <person name="Glavina del Rio T."/>
            <person name="Dalin E."/>
            <person name="Tice H."/>
            <person name="Pitluck S."/>
            <person name="Kiss H."/>
            <person name="Brettin T."/>
            <person name="Bruce D."/>
            <person name="Detter J.C."/>
            <person name="Han C."/>
            <person name="Schmutz J."/>
            <person name="Larimer F."/>
            <person name="Land M."/>
            <person name="Hauser L."/>
            <person name="Kyrpides N."/>
            <person name="Kim E."/>
            <person name="Wawrik B."/>
            <person name="Richardson P."/>
        </authorList>
    </citation>
    <scope>NUCLEOTIDE SEQUENCE [LARGE SCALE GENOMIC DNA]</scope>
    <source>
        <strain evidence="13">DSM 6200 / JCM 39069 / Hxd3</strain>
    </source>
</reference>
<evidence type="ECO:0000256" key="7">
    <source>
        <dbReference type="ARBA" id="ARBA00022958"/>
    </source>
</evidence>
<protein>
    <recommendedName>
        <fullName evidence="9">tRNA modification GTPase MnmE</fullName>
        <ecNumber evidence="9">3.6.-.-</ecNumber>
    </recommendedName>
</protein>
<comment type="subunit">
    <text evidence="9">Homodimer. Heterotetramer of two MnmE and two MnmG subunits.</text>
</comment>
<evidence type="ECO:0000256" key="3">
    <source>
        <dbReference type="ARBA" id="ARBA00022723"/>
    </source>
</evidence>
<evidence type="ECO:0000256" key="5">
    <source>
        <dbReference type="ARBA" id="ARBA00022801"/>
    </source>
</evidence>
<keyword evidence="13" id="KW-1185">Reference proteome</keyword>
<keyword evidence="3 9" id="KW-0479">Metal-binding</keyword>
<evidence type="ECO:0000313" key="12">
    <source>
        <dbReference type="EMBL" id="ABW65914.1"/>
    </source>
</evidence>
<proteinExistence type="inferred from homology"/>
<feature type="binding site" evidence="9">
    <location>
        <position position="235"/>
    </location>
    <ligand>
        <name>K(+)</name>
        <dbReference type="ChEBI" id="CHEBI:29103"/>
    </ligand>
</feature>
<feature type="binding site" evidence="9">
    <location>
        <position position="90"/>
    </location>
    <ligand>
        <name>(6S)-5-formyl-5,6,7,8-tetrahydrofolate</name>
        <dbReference type="ChEBI" id="CHEBI:57457"/>
    </ligand>
</feature>
<dbReference type="GO" id="GO:0005525">
    <property type="term" value="F:GTP binding"/>
    <property type="evidence" value="ECO:0007669"/>
    <property type="project" value="UniProtKB-UniRule"/>
</dbReference>
<keyword evidence="8 9" id="KW-0342">GTP-binding</keyword>
<evidence type="ECO:0000256" key="4">
    <source>
        <dbReference type="ARBA" id="ARBA00022741"/>
    </source>
</evidence>
<dbReference type="GO" id="GO:0005829">
    <property type="term" value="C:cytosol"/>
    <property type="evidence" value="ECO:0007669"/>
    <property type="project" value="TreeGrafter"/>
</dbReference>
<evidence type="ECO:0000256" key="8">
    <source>
        <dbReference type="ARBA" id="ARBA00023134"/>
    </source>
</evidence>
<evidence type="ECO:0000256" key="2">
    <source>
        <dbReference type="ARBA" id="ARBA00022694"/>
    </source>
</evidence>
<dbReference type="FunFam" id="3.30.1360.120:FF:000003">
    <property type="entry name" value="tRNA modification GTPase MnmE"/>
    <property type="match status" value="1"/>
</dbReference>
<dbReference type="eggNOG" id="COG0486">
    <property type="taxonomic scope" value="Bacteria"/>
</dbReference>
<sequence>MERSTIAAIATPAAPGGIGIVRLSGPRAVAIALSVFSSRPDAAAASLSEAGAESHRMYHGYVFDDDALVDEVLLVVMRAPRSYTGEDVAEIHTHGGPAVVSAVCDLVLRAGAEPAAPGEFTQRAFLNGRIDLTQAEAVADMIEAASIEQVKAAAAQVSGEIRQAVSGLKQSLAGLMAEMEAAIEFDDQVEGSFSPEKAACRIETEVLPCLQDLLDRRRATEAGRGATVVIAGPPNAGKSTLLNRLLGTDRALVSEIPGTTRDLVDGRVWVSGTPFVFTDTAGLRPDSGDAVEAMGMARARTAMDQADLILFVVDAAAGMGPESGALFCEASAKPFVVVANKSDLPEARGFMPPSAWPAAPVVHVSALHGLGIKELKNLLVRMVGEQAVPASGRAAPNPRHRAALVACREALVAAGAALKNGVPADVAVLDIRAAVDRLNEISGEGAGPTVLDAIFERFCIGK</sequence>
<dbReference type="InterPro" id="IPR018948">
    <property type="entry name" value="GTP-bd_TrmE_N"/>
</dbReference>
<dbReference type="NCBIfam" id="TIGR00231">
    <property type="entry name" value="small_GTP"/>
    <property type="match status" value="1"/>
</dbReference>
<dbReference type="Pfam" id="PF01926">
    <property type="entry name" value="MMR_HSR1"/>
    <property type="match status" value="1"/>
</dbReference>
<dbReference type="InterPro" id="IPR027417">
    <property type="entry name" value="P-loop_NTPase"/>
</dbReference>
<dbReference type="PANTHER" id="PTHR42714:SF2">
    <property type="entry name" value="TRNA MODIFICATION GTPASE GTPBP3, MITOCHONDRIAL"/>
    <property type="match status" value="1"/>
</dbReference>
<dbReference type="PANTHER" id="PTHR42714">
    <property type="entry name" value="TRNA MODIFICATION GTPASE GTPBP3"/>
    <property type="match status" value="1"/>
</dbReference>
<dbReference type="NCBIfam" id="TIGR00450">
    <property type="entry name" value="mnmE_trmE_thdF"/>
    <property type="match status" value="1"/>
</dbReference>
<dbReference type="HOGENOM" id="CLU_019624_4_1_7"/>
<dbReference type="Gene3D" id="3.40.50.300">
    <property type="entry name" value="P-loop containing nucleotide triphosphate hydrolases"/>
    <property type="match status" value="1"/>
</dbReference>
<feature type="binding site" evidence="9">
    <location>
        <position position="260"/>
    </location>
    <ligand>
        <name>Mg(2+)</name>
        <dbReference type="ChEBI" id="CHEBI:18420"/>
    </ligand>
</feature>
<dbReference type="SUPFAM" id="SSF116878">
    <property type="entry name" value="TrmE connector domain"/>
    <property type="match status" value="1"/>
</dbReference>
<dbReference type="GO" id="GO:0002098">
    <property type="term" value="P:tRNA wobble uridine modification"/>
    <property type="evidence" value="ECO:0007669"/>
    <property type="project" value="TreeGrafter"/>
</dbReference>
<feature type="binding site" evidence="9">
    <location>
        <position position="239"/>
    </location>
    <ligand>
        <name>Mg(2+)</name>
        <dbReference type="ChEBI" id="CHEBI:18420"/>
    </ligand>
</feature>
<evidence type="ECO:0000256" key="10">
    <source>
        <dbReference type="RuleBase" id="RU003313"/>
    </source>
</evidence>
<keyword evidence="9" id="KW-0963">Cytoplasm</keyword>
<comment type="cofactor">
    <cofactor evidence="9">
        <name>K(+)</name>
        <dbReference type="ChEBI" id="CHEBI:29103"/>
    </cofactor>
    <text evidence="9">Binds 1 potassium ion per subunit.</text>
</comment>
<dbReference type="RefSeq" id="WP_012173533.1">
    <property type="nucleotide sequence ID" value="NC_009943.1"/>
</dbReference>
<dbReference type="Proteomes" id="UP000008561">
    <property type="component" value="Chromosome"/>
</dbReference>
<comment type="caution">
    <text evidence="9">Lacks conserved residue(s) required for the propagation of feature annotation.</text>
</comment>
<keyword evidence="7 9" id="KW-0630">Potassium</keyword>
<evidence type="ECO:0000256" key="1">
    <source>
        <dbReference type="ARBA" id="ARBA00011043"/>
    </source>
</evidence>
<dbReference type="EC" id="3.6.-.-" evidence="9"/>
<evidence type="ECO:0000256" key="9">
    <source>
        <dbReference type="HAMAP-Rule" id="MF_00379"/>
    </source>
</evidence>
<dbReference type="GO" id="GO:0030488">
    <property type="term" value="P:tRNA methylation"/>
    <property type="evidence" value="ECO:0007669"/>
    <property type="project" value="TreeGrafter"/>
</dbReference>
<feature type="binding site" evidence="9">
    <location>
        <position position="256"/>
    </location>
    <ligand>
        <name>K(+)</name>
        <dbReference type="ChEBI" id="CHEBI:29103"/>
    </ligand>
</feature>
<feature type="binding site" evidence="9">
    <location>
        <position position="259"/>
    </location>
    <ligand>
        <name>K(+)</name>
        <dbReference type="ChEBI" id="CHEBI:29103"/>
    </ligand>
</feature>
<dbReference type="OrthoDB" id="9805918at2"/>
<name>A8ZSK1_DESOH</name>
<dbReference type="EMBL" id="CP000859">
    <property type="protein sequence ID" value="ABW65914.1"/>
    <property type="molecule type" value="Genomic_DNA"/>
</dbReference>
<feature type="binding site" evidence="9">
    <location>
        <position position="254"/>
    </location>
    <ligand>
        <name>K(+)</name>
        <dbReference type="ChEBI" id="CHEBI:29103"/>
    </ligand>
</feature>
<organism evidence="12 13">
    <name type="scientific">Desulfosudis oleivorans (strain DSM 6200 / JCM 39069 / Hxd3)</name>
    <name type="common">Desulfococcus oleovorans</name>
    <dbReference type="NCBI Taxonomy" id="96561"/>
    <lineage>
        <taxon>Bacteria</taxon>
        <taxon>Pseudomonadati</taxon>
        <taxon>Thermodesulfobacteriota</taxon>
        <taxon>Desulfobacteria</taxon>
        <taxon>Desulfobacterales</taxon>
        <taxon>Desulfosudaceae</taxon>
        <taxon>Desulfosudis</taxon>
    </lineage>
</organism>
<comment type="function">
    <text evidence="9">Exhibits a very high intrinsic GTPase hydrolysis rate. Involved in the addition of a carboxymethylaminomethyl (cmnm) group at the wobble position (U34) of certain tRNAs, forming tRNA-cmnm(5)s(2)U34.</text>
</comment>
<feature type="binding site" evidence="9">
    <location>
        <begin position="235"/>
        <end position="240"/>
    </location>
    <ligand>
        <name>GTP</name>
        <dbReference type="ChEBI" id="CHEBI:37565"/>
    </ligand>
</feature>
<dbReference type="InterPro" id="IPR027368">
    <property type="entry name" value="MnmE_dom2"/>
</dbReference>
<feature type="binding site" evidence="9">
    <location>
        <begin position="279"/>
        <end position="282"/>
    </location>
    <ligand>
        <name>GTP</name>
        <dbReference type="ChEBI" id="CHEBI:37565"/>
    </ligand>
</feature>
<dbReference type="SUPFAM" id="SSF52540">
    <property type="entry name" value="P-loop containing nucleoside triphosphate hydrolases"/>
    <property type="match status" value="1"/>
</dbReference>
<dbReference type="Gene3D" id="1.20.120.430">
    <property type="entry name" value="tRNA modification GTPase MnmE domain 2"/>
    <property type="match status" value="1"/>
</dbReference>
<dbReference type="InterPro" id="IPR006073">
    <property type="entry name" value="GTP-bd"/>
</dbReference>
<dbReference type="PROSITE" id="PS51709">
    <property type="entry name" value="G_TRME"/>
    <property type="match status" value="1"/>
</dbReference>
<dbReference type="KEGG" id="dol:Dole_0104"/>
<feature type="binding site" evidence="9">
    <location>
        <position position="129"/>
    </location>
    <ligand>
        <name>(6S)-5-formyl-5,6,7,8-tetrahydrofolate</name>
        <dbReference type="ChEBI" id="CHEBI:57457"/>
    </ligand>
</feature>